<accession>A0A0B2VAJ1</accession>
<proteinExistence type="predicted"/>
<dbReference type="Pfam" id="PF23096">
    <property type="entry name" value="HEAT_PSME4"/>
    <property type="match status" value="1"/>
</dbReference>
<feature type="domain" description="Proteasome activator complex subunit 4 C-terminal" evidence="1">
    <location>
        <begin position="572"/>
        <end position="613"/>
    </location>
</feature>
<dbReference type="Proteomes" id="UP000031036">
    <property type="component" value="Unassembled WGS sequence"/>
</dbReference>
<sequence>MRHSDKPSIMKLVDESCTAVLLQRWNNAQNIFSQNLVQLSKCFWDNKSRYALKPFWEPLADTDQTAAKAKALRQCNERRRKIEKIRDELIDVCNNVGKTLHWRNVDSSSFMLVTLFRMNYDPKAIQVFLQMFHEERPSWRDIGATTVFGWLKWNKPPSVRSFWKPPAKVEEKAAPYACGMRPDNVCLAYDLNSLPSTKKLWDETVFITKPHWGTFQWPRTLKTFAPYDKQIHLSRPFDKLTPTEKTVVNTLGEIGFLQRWHLTLLREKEDSEPFSIYTFNVVKRGQQRLGAESIITNSFPLVVVITDSFPLVRSLAYAAIFSTAYGDQKLIPEQYRLPSIAGVISVFQEELEEILRDIKMHKSYEHHKQIVTLFRSLFASPSSENLHAAEAAETTKKNIYVKSLLLFLKAYYLLGFTAFPPSIMSLYTLLAHLADEEKSRADGDGRQIELQADAAHVFHQVWATAYLCEGTIDEMISKTREVLLSSRQWRTWVSILKLLSVLIFSNIFICERKGRPTQIAELIHRAICHHQVEVRKEAANCLTVLVHCGHYRINKAFIAQWEVKTAHSDLAIRHGAVLGLSAVLRAYPFTIPPFIPDAILTFCKNGASRDAVIRFLASFLGFDNHSGTDSLDRSFVL</sequence>
<dbReference type="InterPro" id="IPR055455">
    <property type="entry name" value="HEAT_PSME4"/>
</dbReference>
<dbReference type="InterPro" id="IPR016024">
    <property type="entry name" value="ARM-type_fold"/>
</dbReference>
<dbReference type="GO" id="GO:0000502">
    <property type="term" value="C:proteasome complex"/>
    <property type="evidence" value="ECO:0007669"/>
    <property type="project" value="UniProtKB-KW"/>
</dbReference>
<dbReference type="SUPFAM" id="SSF48371">
    <property type="entry name" value="ARM repeat"/>
    <property type="match status" value="1"/>
</dbReference>
<reference evidence="3 4" key="1">
    <citation type="submission" date="2014-11" db="EMBL/GenBank/DDBJ databases">
        <title>Genetic blueprint of the zoonotic pathogen Toxocara canis.</title>
        <authorList>
            <person name="Zhu X.-Q."/>
            <person name="Korhonen P.K."/>
            <person name="Cai H."/>
            <person name="Young N.D."/>
            <person name="Nejsum P."/>
            <person name="von Samson-Himmelstjerna G."/>
            <person name="Boag P.R."/>
            <person name="Tan P."/>
            <person name="Li Q."/>
            <person name="Min J."/>
            <person name="Yang Y."/>
            <person name="Wang X."/>
            <person name="Fang X."/>
            <person name="Hall R.S."/>
            <person name="Hofmann A."/>
            <person name="Sternberg P.W."/>
            <person name="Jex A.R."/>
            <person name="Gasser R.B."/>
        </authorList>
    </citation>
    <scope>NUCLEOTIDE SEQUENCE [LARGE SCALE GENOMIC DNA]</scope>
    <source>
        <strain evidence="3">PN_DK_2014</strain>
    </source>
</reference>
<protein>
    <submittedName>
        <fullName evidence="3">Proteasome activator complex subunit 4</fullName>
    </submittedName>
</protein>
<dbReference type="InterPro" id="IPR021843">
    <property type="entry name" value="PSME4_C"/>
</dbReference>
<gene>
    <name evidence="3" type="primary">psme4</name>
    <name evidence="3" type="ORF">Tcan_07429</name>
</gene>
<evidence type="ECO:0000259" key="2">
    <source>
        <dbReference type="Pfam" id="PF23096"/>
    </source>
</evidence>
<dbReference type="GO" id="GO:0005829">
    <property type="term" value="C:cytosol"/>
    <property type="evidence" value="ECO:0007669"/>
    <property type="project" value="TreeGrafter"/>
</dbReference>
<keyword evidence="4" id="KW-1185">Reference proteome</keyword>
<evidence type="ECO:0000313" key="3">
    <source>
        <dbReference type="EMBL" id="KHN78489.1"/>
    </source>
</evidence>
<dbReference type="Pfam" id="PF11919">
    <property type="entry name" value="PSME4_C"/>
    <property type="match status" value="1"/>
</dbReference>
<evidence type="ECO:0000259" key="1">
    <source>
        <dbReference type="Pfam" id="PF11919"/>
    </source>
</evidence>
<dbReference type="PANTHER" id="PTHR32170">
    <property type="entry name" value="PROTEASOME ACTIVATOR COMPLEX SUBUNIT 4"/>
    <property type="match status" value="1"/>
</dbReference>
<comment type="caution">
    <text evidence="3">The sequence shown here is derived from an EMBL/GenBank/DDBJ whole genome shotgun (WGS) entry which is preliminary data.</text>
</comment>
<dbReference type="OrthoDB" id="5829623at2759"/>
<dbReference type="PANTHER" id="PTHR32170:SF3">
    <property type="entry name" value="PROTEASOME ACTIVATOR COMPLEX SUBUNIT 4"/>
    <property type="match status" value="1"/>
</dbReference>
<dbReference type="InterPro" id="IPR035309">
    <property type="entry name" value="PSME4"/>
</dbReference>
<name>A0A0B2VAJ1_TOXCA</name>
<dbReference type="GO" id="GO:0016504">
    <property type="term" value="F:peptidase activator activity"/>
    <property type="evidence" value="ECO:0007669"/>
    <property type="project" value="InterPro"/>
</dbReference>
<dbReference type="AlphaFoldDB" id="A0A0B2VAJ1"/>
<dbReference type="EMBL" id="JPKZ01002089">
    <property type="protein sequence ID" value="KHN78489.1"/>
    <property type="molecule type" value="Genomic_DNA"/>
</dbReference>
<dbReference type="GO" id="GO:0070628">
    <property type="term" value="F:proteasome binding"/>
    <property type="evidence" value="ECO:0007669"/>
    <property type="project" value="InterPro"/>
</dbReference>
<organism evidence="3 4">
    <name type="scientific">Toxocara canis</name>
    <name type="common">Canine roundworm</name>
    <dbReference type="NCBI Taxonomy" id="6265"/>
    <lineage>
        <taxon>Eukaryota</taxon>
        <taxon>Metazoa</taxon>
        <taxon>Ecdysozoa</taxon>
        <taxon>Nematoda</taxon>
        <taxon>Chromadorea</taxon>
        <taxon>Rhabditida</taxon>
        <taxon>Spirurina</taxon>
        <taxon>Ascaridomorpha</taxon>
        <taxon>Ascaridoidea</taxon>
        <taxon>Toxocaridae</taxon>
        <taxon>Toxocara</taxon>
    </lineage>
</organism>
<dbReference type="STRING" id="6265.A0A0B2VAJ1"/>
<dbReference type="GO" id="GO:0010499">
    <property type="term" value="P:proteasomal ubiquitin-independent protein catabolic process"/>
    <property type="evidence" value="ECO:0007669"/>
    <property type="project" value="TreeGrafter"/>
</dbReference>
<feature type="domain" description="Proteasome activator complex subunit 4-like HEAT repeat-like" evidence="2">
    <location>
        <begin position="123"/>
        <end position="281"/>
    </location>
</feature>
<evidence type="ECO:0000313" key="4">
    <source>
        <dbReference type="Proteomes" id="UP000031036"/>
    </source>
</evidence>
<dbReference type="GO" id="GO:0005634">
    <property type="term" value="C:nucleus"/>
    <property type="evidence" value="ECO:0007669"/>
    <property type="project" value="TreeGrafter"/>
</dbReference>
<keyword evidence="3" id="KW-0647">Proteasome</keyword>